<dbReference type="InterPro" id="IPR009081">
    <property type="entry name" value="PP-bd_ACP"/>
</dbReference>
<evidence type="ECO:0000256" key="1">
    <source>
        <dbReference type="ARBA" id="ARBA00001957"/>
    </source>
</evidence>
<dbReference type="InterPro" id="IPR020845">
    <property type="entry name" value="AMP-binding_CS"/>
</dbReference>
<sequence>MSGESRTIVGAFAEQVQENSDRPAVKQGGTVLSYRRLDEISDIFVDFLERCDIRSEQRIGILMERGPDVVAAIVGTVKSGAAYVPLDTRSPAARLRLILTECGIRVVITDSAERAAFVRGFCEPGTRVAVVGEDLDLSGPGPRTARKQVVPGQLAYVVYTSGSTGTPKGVAICHRDLVAFAADPCWTGLEGRVLLHSPLEFDASVFQMWVPLLRGGTVVLAPPGPVEARALARTIAEEAVTCTFMTTSFFNVLTEQHPDAFAGGCQVWMGGEAASPVAVERTLRASGPGSVVNVYGPTEATVFATYHPVEEPVPSPVPIGSPMRDVTVHVLDEHLRPVPDGAEGELCLGGRGVARGYWARPGLTAQKFVADPFAGDGARMYRTGDIVRRRPDGLLEFVGRHDGQVKVRGFRIELGEIENQLSRREDVARAAVVATADRHGDTTLTAYVVPAGYAGDAGETGDAWADVLLDHLRERLPPYMVPSALVVLGELPLNNNGKLDIRALPAPARAAGGAEPASETEKVLCHLFADVLGVERVGVNDGFFDLGGHSLAATRLAARAEAALGLRVEAGEVFEAPTVAELAVRLLTSPARAAGLCLPPVPKPRPERIALSHAQRRLWFVDQLQEEGDPGYHIPLVFRLPYEVDADALRLAMADVVTRHESLRTVFPDDYDDDEGPWQRVLDPGERDPELTVTVCAEAEMEELLAAEVRRPFDITEDLPLRGALLRPSQGRGTTLLLVLHHIAADGWSLTSLCRDLSLAYRARLAGTVPEFVPLPLQYADYAAWHRELLGDAGDPGSRLSSQLRYWERRLAGLPDEVSPPPDRPRPPISGNRGDAVAFTVPAELRRGLEDLARSCRATLFMTLHAALADLLTDLGCGHDIVVGSPTAGRTAEALDELVGFFVNMVALRTDTSGDPTFRELLGRVRDGWLPASANQDVPFELVVERVNPARGLSRHPVFQVTLGLLDAPDLALDLTPEPPGTPEPPETPETPGTNPQAPGTPERGEWTLARTGAARFDLTFDLIARREADGTPGALDGYAEFATDLFDRESALRLVEGFVTRLRQAVADPDHRSGPQRGNTDAGTDGNTEGGTDGSTDGSTDGLRALGGSAR</sequence>
<proteinExistence type="predicted"/>
<keyword evidence="2" id="KW-0596">Phosphopantetheine</keyword>
<dbReference type="EMBL" id="JBHSBC010000032">
    <property type="protein sequence ID" value="MFC3983812.1"/>
    <property type="molecule type" value="Genomic_DNA"/>
</dbReference>
<keyword evidence="7" id="KW-1185">Reference proteome</keyword>
<feature type="region of interest" description="Disordered" evidence="4">
    <location>
        <begin position="971"/>
        <end position="1005"/>
    </location>
</feature>
<dbReference type="Gene3D" id="1.10.1200.10">
    <property type="entry name" value="ACP-like"/>
    <property type="match status" value="1"/>
</dbReference>
<dbReference type="InterPro" id="IPR036736">
    <property type="entry name" value="ACP-like_sf"/>
</dbReference>
<evidence type="ECO:0000313" key="6">
    <source>
        <dbReference type="EMBL" id="MFC3983812.1"/>
    </source>
</evidence>
<dbReference type="Pfam" id="PF00668">
    <property type="entry name" value="Condensation"/>
    <property type="match status" value="1"/>
</dbReference>
<dbReference type="SUPFAM" id="SSF56801">
    <property type="entry name" value="Acetyl-CoA synthetase-like"/>
    <property type="match status" value="1"/>
</dbReference>
<dbReference type="Pfam" id="PF00550">
    <property type="entry name" value="PP-binding"/>
    <property type="match status" value="1"/>
</dbReference>
<dbReference type="Gene3D" id="3.30.559.30">
    <property type="entry name" value="Nonribosomal peptide synthetase, condensation domain"/>
    <property type="match status" value="1"/>
</dbReference>
<dbReference type="Proteomes" id="UP001595698">
    <property type="component" value="Unassembled WGS sequence"/>
</dbReference>
<accession>A0ABV8F914</accession>
<dbReference type="InterPro" id="IPR025110">
    <property type="entry name" value="AMP-bd_C"/>
</dbReference>
<dbReference type="InterPro" id="IPR045851">
    <property type="entry name" value="AMP-bd_C_sf"/>
</dbReference>
<dbReference type="PROSITE" id="PS00455">
    <property type="entry name" value="AMP_BINDING"/>
    <property type="match status" value="1"/>
</dbReference>
<feature type="compositionally biased region" description="Pro residues" evidence="4">
    <location>
        <begin position="977"/>
        <end position="989"/>
    </location>
</feature>
<dbReference type="InterPro" id="IPR000873">
    <property type="entry name" value="AMP-dep_synth/lig_dom"/>
</dbReference>
<evidence type="ECO:0000256" key="3">
    <source>
        <dbReference type="ARBA" id="ARBA00022553"/>
    </source>
</evidence>
<gene>
    <name evidence="6" type="ORF">ACFOYY_27025</name>
</gene>
<dbReference type="InterPro" id="IPR001242">
    <property type="entry name" value="Condensation_dom"/>
</dbReference>
<evidence type="ECO:0000313" key="7">
    <source>
        <dbReference type="Proteomes" id="UP001595698"/>
    </source>
</evidence>
<dbReference type="InterPro" id="IPR020806">
    <property type="entry name" value="PKS_PP-bd"/>
</dbReference>
<dbReference type="Gene3D" id="3.30.300.30">
    <property type="match status" value="1"/>
</dbReference>
<feature type="region of interest" description="Disordered" evidence="4">
    <location>
        <begin position="1067"/>
        <end position="1112"/>
    </location>
</feature>
<keyword evidence="3" id="KW-0597">Phosphoprotein</keyword>
<dbReference type="CDD" id="cd19540">
    <property type="entry name" value="LCL_NRPS-like"/>
    <property type="match status" value="1"/>
</dbReference>
<dbReference type="PANTHER" id="PTHR45527">
    <property type="entry name" value="NONRIBOSOMAL PEPTIDE SYNTHETASE"/>
    <property type="match status" value="1"/>
</dbReference>
<comment type="cofactor">
    <cofactor evidence="1">
        <name>pantetheine 4'-phosphate</name>
        <dbReference type="ChEBI" id="CHEBI:47942"/>
    </cofactor>
</comment>
<dbReference type="InterPro" id="IPR023213">
    <property type="entry name" value="CAT-like_dom_sf"/>
</dbReference>
<dbReference type="InterPro" id="IPR006162">
    <property type="entry name" value="Ppantetheine_attach_site"/>
</dbReference>
<evidence type="ECO:0000259" key="5">
    <source>
        <dbReference type="PROSITE" id="PS50075"/>
    </source>
</evidence>
<evidence type="ECO:0000256" key="2">
    <source>
        <dbReference type="ARBA" id="ARBA00022450"/>
    </source>
</evidence>
<dbReference type="Gene3D" id="3.30.559.10">
    <property type="entry name" value="Chloramphenicol acetyltransferase-like domain"/>
    <property type="match status" value="1"/>
</dbReference>
<dbReference type="SMART" id="SM00823">
    <property type="entry name" value="PKS_PP"/>
    <property type="match status" value="1"/>
</dbReference>
<dbReference type="Gene3D" id="2.30.38.10">
    <property type="entry name" value="Luciferase, Domain 3"/>
    <property type="match status" value="1"/>
</dbReference>
<dbReference type="PROSITE" id="PS00012">
    <property type="entry name" value="PHOSPHOPANTETHEINE"/>
    <property type="match status" value="1"/>
</dbReference>
<dbReference type="RefSeq" id="WP_386193177.1">
    <property type="nucleotide sequence ID" value="NZ_JBHSBC010000032.1"/>
</dbReference>
<dbReference type="SUPFAM" id="SSF47336">
    <property type="entry name" value="ACP-like"/>
    <property type="match status" value="1"/>
</dbReference>
<dbReference type="PROSITE" id="PS50075">
    <property type="entry name" value="CARRIER"/>
    <property type="match status" value="1"/>
</dbReference>
<feature type="domain" description="Carrier" evidence="5">
    <location>
        <begin position="515"/>
        <end position="590"/>
    </location>
</feature>
<evidence type="ECO:0000256" key="4">
    <source>
        <dbReference type="SAM" id="MobiDB-lite"/>
    </source>
</evidence>
<dbReference type="SUPFAM" id="SSF52777">
    <property type="entry name" value="CoA-dependent acyltransferases"/>
    <property type="match status" value="2"/>
</dbReference>
<dbReference type="NCBIfam" id="TIGR01733">
    <property type="entry name" value="AA-adenyl-dom"/>
    <property type="match status" value="1"/>
</dbReference>
<name>A0ABV8F914_9ACTN</name>
<feature type="compositionally biased region" description="Low complexity" evidence="4">
    <location>
        <begin position="1079"/>
        <end position="1088"/>
    </location>
</feature>
<reference evidence="7" key="1">
    <citation type="journal article" date="2019" name="Int. J. Syst. Evol. Microbiol.">
        <title>The Global Catalogue of Microorganisms (GCM) 10K type strain sequencing project: providing services to taxonomists for standard genome sequencing and annotation.</title>
        <authorList>
            <consortium name="The Broad Institute Genomics Platform"/>
            <consortium name="The Broad Institute Genome Sequencing Center for Infectious Disease"/>
            <person name="Wu L."/>
            <person name="Ma J."/>
        </authorList>
    </citation>
    <scope>NUCLEOTIDE SEQUENCE [LARGE SCALE GENOMIC DNA]</scope>
    <source>
        <strain evidence="7">TBRC 7912</strain>
    </source>
</reference>
<comment type="caution">
    <text evidence="6">The sequence shown here is derived from an EMBL/GenBank/DDBJ whole genome shotgun (WGS) entry which is preliminary data.</text>
</comment>
<dbReference type="Pfam" id="PF13193">
    <property type="entry name" value="AMP-binding_C"/>
    <property type="match status" value="1"/>
</dbReference>
<dbReference type="Pfam" id="PF00501">
    <property type="entry name" value="AMP-binding"/>
    <property type="match status" value="1"/>
</dbReference>
<organism evidence="6 7">
    <name type="scientific">Streptosporangium jomthongense</name>
    <dbReference type="NCBI Taxonomy" id="1193683"/>
    <lineage>
        <taxon>Bacteria</taxon>
        <taxon>Bacillati</taxon>
        <taxon>Actinomycetota</taxon>
        <taxon>Actinomycetes</taxon>
        <taxon>Streptosporangiales</taxon>
        <taxon>Streptosporangiaceae</taxon>
        <taxon>Streptosporangium</taxon>
    </lineage>
</organism>
<dbReference type="PANTHER" id="PTHR45527:SF1">
    <property type="entry name" value="FATTY ACID SYNTHASE"/>
    <property type="match status" value="1"/>
</dbReference>
<dbReference type="CDD" id="cd12117">
    <property type="entry name" value="A_NRPS_Srf_like"/>
    <property type="match status" value="1"/>
</dbReference>
<dbReference type="InterPro" id="IPR010071">
    <property type="entry name" value="AA_adenyl_dom"/>
</dbReference>
<dbReference type="Gene3D" id="3.40.50.980">
    <property type="match status" value="2"/>
</dbReference>
<protein>
    <submittedName>
        <fullName evidence="6">Amino acid adenylation domain-containing protein</fullName>
    </submittedName>
</protein>